<dbReference type="Pfam" id="PF00756">
    <property type="entry name" value="Esterase"/>
    <property type="match status" value="1"/>
</dbReference>
<proteinExistence type="predicted"/>
<sequence length="899" mass="94546">MAMTQAGSGGPAARWTAIVAAAAATGAGVLAVVPGAAADPGDAPAPDPWVSVADGYHRVTVPQAAAHEIIGGTPARLELEGNIGPNGTWARLAMDPSGDTYPGGFGPLAPGLYVYEYTATMPDLSQVRFKEPSSPVAVTSHPTWNTIFVPGESVQWMSDLPAGGAVAPMTYDSDVTGGERSALVWTPPGYDADRAEAYPVLYLLADEAQTAQEWAELGRAPQILDNLAAEGALEPMVVVMADVDVDDPVSELVDNLVVASRERLNVTDRPAHQAVAGIGTGATTALQALVAGPGEFAAVGSFSGALDTPIDAATAQEIDEGTDLLRLYVGNELDPAHNDTYDLVQRFAAAGVDVEVDGVNPESGGTWDSWRENLRDFASRAFRGSDGAPSPGHRPLDGRYTPPAVGSVDRPHVDENGIVTFETGTQWADAREVTVWANWAPNGAWFRVPMTKVGDRWRVTVGPLDGYYYYRYVVDGVDHKDPADTETTLTGVTPLFVPGETDHMYADAPVGERGRVSTLAYDSAVAGEERKALVWTPPGYDADRAEPYPVLYLNHGGGQSYGDWIETGRAAQILDNHYRQGAIVPMVVVMGNGNVPDFQAELFDNLMPAVDGAYHVSSEPSRRAMAGLSMGAMNTLSTWFARPGEFAYVGAFSGFLFSYPPTDVAAMNAGTKLARIYTGDTTDFTYSFTMGLVDVLKERGIEHEFAGVTVGPHGFDTWMQNLVDFLPRIFRPETSAGIPIEATVAEAENGVLALTVADHGPAVVLSRATNVGDRLRSAGELPTVTVTDSRSVSQAGASGWAVTGQGYRFTSGVGSFGADRLGWTPRLGTQREGLAAGGPVSTSMSAGTGLAVPATLASANARGRFGSAPVGADLVLDVPVDTAPGTYTGTLTLSLFPVD</sequence>
<accession>A0ABY5K9N9</accession>
<dbReference type="InterPro" id="IPR050583">
    <property type="entry name" value="Mycobacterial_A85_antigen"/>
</dbReference>
<organism evidence="3 4">
    <name type="scientific">Cellulomonas wangsupingiae</name>
    <dbReference type="NCBI Taxonomy" id="2968085"/>
    <lineage>
        <taxon>Bacteria</taxon>
        <taxon>Bacillati</taxon>
        <taxon>Actinomycetota</taxon>
        <taxon>Actinomycetes</taxon>
        <taxon>Micrococcales</taxon>
        <taxon>Cellulomonadaceae</taxon>
        <taxon>Cellulomonas</taxon>
    </lineage>
</organism>
<dbReference type="GO" id="GO:0016787">
    <property type="term" value="F:hydrolase activity"/>
    <property type="evidence" value="ECO:0007669"/>
    <property type="project" value="UniProtKB-KW"/>
</dbReference>
<dbReference type="SUPFAM" id="SSF53474">
    <property type="entry name" value="alpha/beta-Hydrolases"/>
    <property type="match status" value="2"/>
</dbReference>
<keyword evidence="2" id="KW-0732">Signal</keyword>
<dbReference type="InterPro" id="IPR000801">
    <property type="entry name" value="Esterase-like"/>
</dbReference>
<dbReference type="InterPro" id="IPR029058">
    <property type="entry name" value="AB_hydrolase_fold"/>
</dbReference>
<reference evidence="3 4" key="1">
    <citation type="submission" date="2022-07" db="EMBL/GenBank/DDBJ databases">
        <title>Novel species in genus cellulomonas.</title>
        <authorList>
            <person name="Ye L."/>
        </authorList>
    </citation>
    <scope>NUCLEOTIDE SEQUENCE [LARGE SCALE GENOMIC DNA]</scope>
    <source>
        <strain evidence="4">zg-Y908</strain>
    </source>
</reference>
<dbReference type="RefSeq" id="WP_227566509.1">
    <property type="nucleotide sequence ID" value="NZ_CP101989.1"/>
</dbReference>
<keyword evidence="4" id="KW-1185">Reference proteome</keyword>
<evidence type="ECO:0000313" key="3">
    <source>
        <dbReference type="EMBL" id="UUI65800.1"/>
    </source>
</evidence>
<feature type="region of interest" description="Disordered" evidence="1">
    <location>
        <begin position="381"/>
        <end position="411"/>
    </location>
</feature>
<dbReference type="PANTHER" id="PTHR48098:SF1">
    <property type="entry name" value="DIACYLGLYCEROL ACYLTRANSFERASE_MYCOLYLTRANSFERASE AG85A"/>
    <property type="match status" value="1"/>
</dbReference>
<gene>
    <name evidence="3" type="ORF">NP075_03455</name>
</gene>
<name>A0ABY5K9N9_9CELL</name>
<dbReference type="SUPFAM" id="SSF81296">
    <property type="entry name" value="E set domains"/>
    <property type="match status" value="1"/>
</dbReference>
<feature type="chain" id="PRO_5046840238" evidence="2">
    <location>
        <begin position="39"/>
        <end position="899"/>
    </location>
</feature>
<dbReference type="Gene3D" id="2.60.40.10">
    <property type="entry name" value="Immunoglobulins"/>
    <property type="match status" value="1"/>
</dbReference>
<dbReference type="PANTHER" id="PTHR48098">
    <property type="entry name" value="ENTEROCHELIN ESTERASE-RELATED"/>
    <property type="match status" value="1"/>
</dbReference>
<keyword evidence="3" id="KW-0378">Hydrolase</keyword>
<dbReference type="Proteomes" id="UP001317322">
    <property type="component" value="Chromosome"/>
</dbReference>
<feature type="signal peptide" evidence="2">
    <location>
        <begin position="1"/>
        <end position="38"/>
    </location>
</feature>
<dbReference type="Gene3D" id="3.40.50.1820">
    <property type="entry name" value="alpha/beta hydrolase"/>
    <property type="match status" value="2"/>
</dbReference>
<protein>
    <submittedName>
        <fullName evidence="3">Alpha/beta hydrolase-fold protein</fullName>
    </submittedName>
</protein>
<dbReference type="InterPro" id="IPR013783">
    <property type="entry name" value="Ig-like_fold"/>
</dbReference>
<evidence type="ECO:0000256" key="1">
    <source>
        <dbReference type="SAM" id="MobiDB-lite"/>
    </source>
</evidence>
<evidence type="ECO:0000313" key="4">
    <source>
        <dbReference type="Proteomes" id="UP001317322"/>
    </source>
</evidence>
<evidence type="ECO:0000256" key="2">
    <source>
        <dbReference type="SAM" id="SignalP"/>
    </source>
</evidence>
<dbReference type="InterPro" id="IPR014756">
    <property type="entry name" value="Ig_E-set"/>
</dbReference>
<dbReference type="EMBL" id="CP101989">
    <property type="protein sequence ID" value="UUI65800.1"/>
    <property type="molecule type" value="Genomic_DNA"/>
</dbReference>